<dbReference type="RefSeq" id="WP_027242984.1">
    <property type="nucleotide sequence ID" value="NZ_CP012508.1"/>
</dbReference>
<protein>
    <submittedName>
        <fullName evidence="1">Uncharacterized protein</fullName>
    </submittedName>
</protein>
<name>A0A6I5XYM9_PISSA</name>
<evidence type="ECO:0000313" key="1">
    <source>
        <dbReference type="EMBL" id="ALB23084.1"/>
    </source>
</evidence>
<reference evidence="1 2" key="1">
    <citation type="journal article" date="2014" name="Genome Announc.">
        <title>Comparative Genome Analysis of Two Isolates of the Fish Pathogen Piscirickettsia salmonis from Different Hosts Reveals Major Differences in Virulence-Associated Secretion Systems.</title>
        <authorList>
            <person name="Bohle H."/>
            <person name="Henriquez P."/>
            <person name="Grothusen H."/>
            <person name="Navas E."/>
            <person name="Sandoval A."/>
            <person name="Bustamante F."/>
            <person name="Bustos P."/>
            <person name="Mancilla M."/>
        </authorList>
    </citation>
    <scope>NUCLEOTIDE SEQUENCE [LARGE SCALE GENOMIC DNA]</scope>
    <source>
        <strain evidence="2">B1-32597</strain>
    </source>
</reference>
<dbReference type="EMBL" id="CP012508">
    <property type="protein sequence ID" value="ALB23084.1"/>
    <property type="molecule type" value="Genomic_DNA"/>
</dbReference>
<evidence type="ECO:0000313" key="2">
    <source>
        <dbReference type="Proteomes" id="UP000029558"/>
    </source>
</evidence>
<gene>
    <name evidence="1" type="ORF">KU39_1904</name>
</gene>
<dbReference type="OrthoDB" id="746143at2"/>
<sequence>MYNQWPYSVDFISFNIPTINIDLCYYYIPNPSNKAATQIQLKPAQQPLFINLHDNEKTSVQAALDCIQQHNYGHLLELSHKKNRLISLVINNYSCQFDPNRIFTDTGIESTLKKYHCFSENNFFIAKQFSEIILQQINTHNFSLLIALHNNEDKAGDNENYNILSYYPHGDEAENTEDLYHNQAHCPDDFFITTERSLFNYIKNKKFNIILHKTTGVNDGSLSYYCALNKISYINVEARHGHYHQQQQMISLLFQYLESK</sequence>
<accession>A0A6I5XYM9</accession>
<dbReference type="AlphaFoldDB" id="A0A6I5XYM9"/>
<organism evidence="1 2">
    <name type="scientific">Piscirickettsia salmonis</name>
    <dbReference type="NCBI Taxonomy" id="1238"/>
    <lineage>
        <taxon>Bacteria</taxon>
        <taxon>Pseudomonadati</taxon>
        <taxon>Pseudomonadota</taxon>
        <taxon>Gammaproteobacteria</taxon>
        <taxon>Thiotrichales</taxon>
        <taxon>Piscirickettsiaceae</taxon>
        <taxon>Piscirickettsia</taxon>
    </lineage>
</organism>
<proteinExistence type="predicted"/>
<dbReference type="Proteomes" id="UP000029558">
    <property type="component" value="Chromosome"/>
</dbReference>